<organism evidence="3 4">
    <name type="scientific">Silurus meridionalis</name>
    <name type="common">Southern catfish</name>
    <name type="synonym">Silurus soldatovi meridionalis</name>
    <dbReference type="NCBI Taxonomy" id="175797"/>
    <lineage>
        <taxon>Eukaryota</taxon>
        <taxon>Metazoa</taxon>
        <taxon>Chordata</taxon>
        <taxon>Craniata</taxon>
        <taxon>Vertebrata</taxon>
        <taxon>Euteleostomi</taxon>
        <taxon>Actinopterygii</taxon>
        <taxon>Neopterygii</taxon>
        <taxon>Teleostei</taxon>
        <taxon>Ostariophysi</taxon>
        <taxon>Siluriformes</taxon>
        <taxon>Siluridae</taxon>
        <taxon>Silurus</taxon>
    </lineage>
</organism>
<accession>A0A8T0BSE9</accession>
<reference evidence="3" key="1">
    <citation type="submission" date="2020-08" db="EMBL/GenBank/DDBJ databases">
        <title>Chromosome-level assembly of Southern catfish (Silurus meridionalis) provides insights into visual adaptation to the nocturnal and benthic lifestyles.</title>
        <authorList>
            <person name="Zhang Y."/>
            <person name="Wang D."/>
            <person name="Peng Z."/>
        </authorList>
    </citation>
    <scope>NUCLEOTIDE SEQUENCE</scope>
    <source>
        <strain evidence="3">SWU-2019-XX</strain>
        <tissue evidence="3">Muscle</tissue>
    </source>
</reference>
<proteinExistence type="inferred from homology"/>
<dbReference type="SUPFAM" id="SSF81296">
    <property type="entry name" value="E set domains"/>
    <property type="match status" value="1"/>
</dbReference>
<evidence type="ECO:0000256" key="1">
    <source>
        <dbReference type="ARBA" id="ARBA00005431"/>
    </source>
</evidence>
<dbReference type="Pfam" id="PF06312">
    <property type="entry name" value="Neurexophilin"/>
    <property type="match status" value="1"/>
</dbReference>
<dbReference type="InterPro" id="IPR026845">
    <property type="entry name" value="NXPH/NXPE"/>
</dbReference>
<comment type="caution">
    <text evidence="3">The sequence shown here is derived from an EMBL/GenBank/DDBJ whole genome shotgun (WGS) entry which is preliminary data.</text>
</comment>
<gene>
    <name evidence="3" type="ORF">HF521_016193</name>
</gene>
<evidence type="ECO:0000259" key="2">
    <source>
        <dbReference type="Pfam" id="PF24536"/>
    </source>
</evidence>
<comment type="similarity">
    <text evidence="1">Belongs to the NXPE family.</text>
</comment>
<name>A0A8T0BSE9_SILME</name>
<dbReference type="EMBL" id="JABFDY010000003">
    <property type="protein sequence ID" value="KAF7709343.1"/>
    <property type="molecule type" value="Genomic_DNA"/>
</dbReference>
<keyword evidence="4" id="KW-1185">Reference proteome</keyword>
<dbReference type="PANTHER" id="PTHR16165:SF9">
    <property type="entry name" value="NXPE FAMILY MEMBER 3"/>
    <property type="match status" value="1"/>
</dbReference>
<protein>
    <recommendedName>
        <fullName evidence="2">NXPE C-terminal domain-containing protein</fullName>
    </recommendedName>
</protein>
<dbReference type="Proteomes" id="UP000606274">
    <property type="component" value="Unassembled WGS sequence"/>
</dbReference>
<dbReference type="AlphaFoldDB" id="A0A8T0BSE9"/>
<evidence type="ECO:0000313" key="4">
    <source>
        <dbReference type="Proteomes" id="UP000606274"/>
    </source>
</evidence>
<dbReference type="InterPro" id="IPR057106">
    <property type="entry name" value="NXPE4_C"/>
</dbReference>
<sequence length="561" mass="63245">MEGKIPRYLLVFTLLALSGFIVLIGNITSLEDLNDQLTSNFYKIQSSIHSAFKHPKILLPAKVNHPYCAQFGQEPTAEEAKEERDLLNSIAWPGPAVQGLPLEVSSDPAKSYFMIHGPPRQHIGGQLVVSVHMQNFLGLPKKHGGDFLIARLHSPELGAGVAGKVHDHQDGNYIVIFPLLWVGVVWVQITMVHSSEAVVVLKRLQEEKPDRGVFKSMFRAGAASETTVCNLCLPLNQDPLCNYTDILTGEPWYCYKPKTLGCDARVTHFKADMKGNLITNYDAQFFQSGINLKVPIHSSGMGNVTVIPAEEGQIQVKNNQTASGYYYKNTWRPLKGQDMHQFNNATAITKCLRGKVVYMFGDSTIRQWFEYLTAVVPNLKQGNLYIPKSAGPYVAVDSKNNIMISFRCHGPPIFFTTLFTSELRYVANELDRIEGGPNTVILVSIGAHFNMYPIDIYIRRLRHIRRALLQLLKREPTTLVVIRSANMRKLNLQISLSNSDWFSQQQDTVLRAMFHGLNIHILDAWEMTLAHNLPHDLHPPRPIVRNMIDLILSQICHFEKT</sequence>
<dbReference type="GO" id="GO:0007399">
    <property type="term" value="P:nervous system development"/>
    <property type="evidence" value="ECO:0007669"/>
    <property type="project" value="UniProtKB-ARBA"/>
</dbReference>
<feature type="domain" description="NXPE C-terminal" evidence="2">
    <location>
        <begin position="331"/>
        <end position="556"/>
    </location>
</feature>
<dbReference type="Pfam" id="PF24536">
    <property type="entry name" value="NXPE4_C"/>
    <property type="match status" value="1"/>
</dbReference>
<evidence type="ECO:0000313" key="3">
    <source>
        <dbReference type="EMBL" id="KAF7709343.1"/>
    </source>
</evidence>
<dbReference type="PANTHER" id="PTHR16165">
    <property type="entry name" value="NXPE FAMILY MEMBER"/>
    <property type="match status" value="1"/>
</dbReference>
<dbReference type="InterPro" id="IPR014756">
    <property type="entry name" value="Ig_E-set"/>
</dbReference>